<feature type="region of interest" description="Disordered" evidence="3">
    <location>
        <begin position="138"/>
        <end position="160"/>
    </location>
</feature>
<evidence type="ECO:0000259" key="4">
    <source>
        <dbReference type="PROSITE" id="PS51035"/>
    </source>
</evidence>
<dbReference type="Proteomes" id="UP000187406">
    <property type="component" value="Unassembled WGS sequence"/>
</dbReference>
<feature type="compositionally biased region" description="Basic and acidic residues" evidence="3">
    <location>
        <begin position="1061"/>
        <end position="1072"/>
    </location>
</feature>
<dbReference type="GO" id="GO:0009506">
    <property type="term" value="C:plasmodesma"/>
    <property type="evidence" value="ECO:0007669"/>
    <property type="project" value="TreeGrafter"/>
</dbReference>
<evidence type="ECO:0000313" key="5">
    <source>
        <dbReference type="EMBL" id="GAV77008.1"/>
    </source>
</evidence>
<dbReference type="SMART" id="SM00264">
    <property type="entry name" value="BAG"/>
    <property type="match status" value="1"/>
</dbReference>
<feature type="region of interest" description="Disordered" evidence="3">
    <location>
        <begin position="507"/>
        <end position="526"/>
    </location>
</feature>
<dbReference type="PANTHER" id="PTHR33322">
    <property type="entry name" value="BAG DOMAIN CONTAINING PROTEIN, EXPRESSED"/>
    <property type="match status" value="1"/>
</dbReference>
<sequence>MMPVYIYPDSHPNQRNPMPSSQYFHHPSFEAVPVPPHMKMDPSISPLPCGINHGHSFPSHACCNQNNFPGYYTFAPPCPRYSMPPPYHFHGNYPPFPEAFPVHYVPPPHYSMEQPIYEYDKRGPGNYHCCGCPNHTHQQKKEQSVKIEEQDLDDKGRASGPLVPIQLKNYPYPIMWIPPGYTNNKQQRKPSDSEMADRNNTLHDTEVPERLKTSEQEPGVWNGWFPLDMNSLKSLMPSEDDKKSQNQPSEDKNRQLQFPIIWMPWSNKHEKDEMRDNKEMHAASKPAEELLNFNSVPVNLPDNDGAMNRPQINEEKSDGQVGVKMVEEHPKKKCIPVKQLESDNSEGSVVQHVEDVAADKDSRTSAKRQSSESSPKASKLPPVCLRVDPLPRRKNHNGNSRSPSPPGVKRQLQETAKDTSKASASADDIKVKEVEANKKEIKSIEVVDGRTGENKDGDIRTQIPLNLPVNSRKEVSMESIAENKGTVGDESKIGAGHLRDLTAEEANKAKEAAHSTASVVGESKPNRRNLSDVEAAVLIQSAYRGFEVRRWEPLKKWKQIAKVREQVDEVRNRMQTLESSCDLQKDDRQRLVIGEMIMSLLLQLDTIQGLHPSLRDVRKALAKELIALQEKLDSLMTKKSKESTEEASTVELAVNLTDDNQGDVSAQEIPNVEAVGAGKNGAHRNWDCGDNLKETEQDRDELLPMTHVVSDLQGKDNPGTQSVDNEVHGEHVKEIKEIPVAIGVECQVAEPTSIMELKDEVGDGEFDSIKKVMTVIPKVSAESEQFIQQSSETEGETSYGSKSEAVKVNVTPADDYEELNQLKELQQEVRREDISVYESDKNEEVNLLAELPVEEIDGDYADPVFEKHTHFGTESDEVLCICEEDSNECVHETSPIPEDKTPTVGHLEQQPLETKDEVKAGPQMDEELARETALDVEVEEPEGKVIEDDDKLSVADQDQPVFSIEHRDGCIEGNQNRTEVDHMLSPDSTATWEVETRDKEVLIEEKQQETVNKVVAIGTNEELQEKKSECLQAAIMNNENLACLSGEYEVSTKVEPPSSPTHERQIEKERQSELLSSSLPSQDEQKILMEREKNLIEENEKLREMMERLIETGEKQLNVISGLTGRVKMLERKLSKKKKVKPGHHRKAKFSPSSGTHP</sequence>
<dbReference type="OrthoDB" id="787121at2759"/>
<feature type="domain" description="BAG" evidence="4">
    <location>
        <begin position="559"/>
        <end position="636"/>
    </location>
</feature>
<dbReference type="FunCoup" id="A0A1Q3CA82">
    <property type="interactions" value="80"/>
</dbReference>
<dbReference type="Gene3D" id="1.20.58.120">
    <property type="entry name" value="BAG domain"/>
    <property type="match status" value="1"/>
</dbReference>
<feature type="compositionally biased region" description="Basic and acidic residues" evidence="3">
    <location>
        <begin position="139"/>
        <end position="157"/>
    </location>
</feature>
<evidence type="ECO:0000313" key="6">
    <source>
        <dbReference type="Proteomes" id="UP000187406"/>
    </source>
</evidence>
<dbReference type="FunFam" id="1.20.58.120:FF:000010">
    <property type="entry name" value="BAG family molecular chaperone regulator 6"/>
    <property type="match status" value="1"/>
</dbReference>
<feature type="region of interest" description="Disordered" evidence="3">
    <location>
        <begin position="1052"/>
        <end position="1085"/>
    </location>
</feature>
<dbReference type="GO" id="GO:0051087">
    <property type="term" value="F:protein-folding chaperone binding"/>
    <property type="evidence" value="ECO:0007669"/>
    <property type="project" value="InterPro"/>
</dbReference>
<feature type="region of interest" description="Disordered" evidence="3">
    <location>
        <begin position="181"/>
        <end position="257"/>
    </location>
</feature>
<feature type="compositionally biased region" description="Basic and acidic residues" evidence="3">
    <location>
        <begin position="355"/>
        <end position="364"/>
    </location>
</feature>
<proteinExistence type="predicted"/>
<feature type="compositionally biased region" description="Polar residues" evidence="3">
    <location>
        <begin position="367"/>
        <end position="376"/>
    </location>
</feature>
<dbReference type="InterPro" id="IPR003103">
    <property type="entry name" value="BAG_domain"/>
</dbReference>
<evidence type="ECO:0000256" key="2">
    <source>
        <dbReference type="SAM" id="Coils"/>
    </source>
</evidence>
<dbReference type="SUPFAM" id="SSF63491">
    <property type="entry name" value="BAG domain"/>
    <property type="match status" value="1"/>
</dbReference>
<accession>A0A1Q3CA82</accession>
<organism evidence="5 6">
    <name type="scientific">Cephalotus follicularis</name>
    <name type="common">Albany pitcher plant</name>
    <dbReference type="NCBI Taxonomy" id="3775"/>
    <lineage>
        <taxon>Eukaryota</taxon>
        <taxon>Viridiplantae</taxon>
        <taxon>Streptophyta</taxon>
        <taxon>Embryophyta</taxon>
        <taxon>Tracheophyta</taxon>
        <taxon>Spermatophyta</taxon>
        <taxon>Magnoliopsida</taxon>
        <taxon>eudicotyledons</taxon>
        <taxon>Gunneridae</taxon>
        <taxon>Pentapetalae</taxon>
        <taxon>rosids</taxon>
        <taxon>fabids</taxon>
        <taxon>Oxalidales</taxon>
        <taxon>Cephalotaceae</taxon>
        <taxon>Cephalotus</taxon>
    </lineage>
</organism>
<keyword evidence="1" id="KW-0143">Chaperone</keyword>
<feature type="coiled-coil region" evidence="2">
    <location>
        <begin position="1085"/>
        <end position="1116"/>
    </location>
</feature>
<dbReference type="AlphaFoldDB" id="A0A1Q3CA82"/>
<feature type="region of interest" description="Disordered" evidence="3">
    <location>
        <begin position="1133"/>
        <end position="1158"/>
    </location>
</feature>
<feature type="compositionally biased region" description="Basic residues" evidence="3">
    <location>
        <begin position="1134"/>
        <end position="1149"/>
    </location>
</feature>
<reference evidence="6" key="1">
    <citation type="submission" date="2016-04" db="EMBL/GenBank/DDBJ databases">
        <title>Cephalotus genome sequencing.</title>
        <authorList>
            <person name="Fukushima K."/>
            <person name="Hasebe M."/>
            <person name="Fang X."/>
        </authorList>
    </citation>
    <scope>NUCLEOTIDE SEQUENCE [LARGE SCALE GENOMIC DNA]</scope>
    <source>
        <strain evidence="6">cv. St1</strain>
    </source>
</reference>
<evidence type="ECO:0000256" key="3">
    <source>
        <dbReference type="SAM" id="MobiDB-lite"/>
    </source>
</evidence>
<feature type="compositionally biased region" description="Basic and acidic residues" evidence="3">
    <location>
        <begin position="239"/>
        <end position="254"/>
    </location>
</feature>
<feature type="compositionally biased region" description="Basic and acidic residues" evidence="3">
    <location>
        <begin position="189"/>
        <end position="215"/>
    </location>
</feature>
<dbReference type="InParanoid" id="A0A1Q3CA82"/>
<dbReference type="InterPro" id="IPR040400">
    <property type="entry name" value="BAG5/6/7/8"/>
</dbReference>
<keyword evidence="6" id="KW-1185">Reference proteome</keyword>
<feature type="coiled-coil region" evidence="2">
    <location>
        <begin position="560"/>
        <end position="587"/>
    </location>
</feature>
<feature type="compositionally biased region" description="Basic and acidic residues" evidence="3">
    <location>
        <begin position="411"/>
        <end position="420"/>
    </location>
</feature>
<dbReference type="GO" id="GO:0006457">
    <property type="term" value="P:protein folding"/>
    <property type="evidence" value="ECO:0007669"/>
    <property type="project" value="TreeGrafter"/>
</dbReference>
<dbReference type="Pfam" id="PF02179">
    <property type="entry name" value="BAG"/>
    <property type="match status" value="1"/>
</dbReference>
<feature type="region of interest" description="Disordered" evidence="3">
    <location>
        <begin position="355"/>
        <end position="428"/>
    </location>
</feature>
<comment type="caution">
    <text evidence="5">The sequence shown here is derived from an EMBL/GenBank/DDBJ whole genome shotgun (WGS) entry which is preliminary data.</text>
</comment>
<dbReference type="STRING" id="3775.A0A1Q3CA82"/>
<name>A0A1Q3CA82_CEPFO</name>
<protein>
    <submittedName>
        <fullName evidence="5">BAG domain-containing protein</fullName>
    </submittedName>
</protein>
<evidence type="ECO:0000256" key="1">
    <source>
        <dbReference type="ARBA" id="ARBA00023186"/>
    </source>
</evidence>
<dbReference type="PROSITE" id="PS51035">
    <property type="entry name" value="BAG"/>
    <property type="match status" value="1"/>
</dbReference>
<gene>
    <name evidence="5" type="ORF">CFOL_v3_20480</name>
</gene>
<dbReference type="PANTHER" id="PTHR33322:SF16">
    <property type="entry name" value="BAG FAMILY MOLECULAR CHAPERONE REGULATOR 6"/>
    <property type="match status" value="1"/>
</dbReference>
<dbReference type="InterPro" id="IPR036533">
    <property type="entry name" value="BAG_dom_sf"/>
</dbReference>
<dbReference type="EMBL" id="BDDD01001554">
    <property type="protein sequence ID" value="GAV77008.1"/>
    <property type="molecule type" value="Genomic_DNA"/>
</dbReference>
<keyword evidence="2" id="KW-0175">Coiled coil</keyword>
<feature type="compositionally biased region" description="Low complexity" evidence="3">
    <location>
        <begin position="1073"/>
        <end position="1082"/>
    </location>
</feature>